<dbReference type="AlphaFoldDB" id="A0AAE0DXY0"/>
<proteinExistence type="predicted"/>
<protein>
    <submittedName>
        <fullName evidence="1">Uncharacterized protein</fullName>
    </submittedName>
</protein>
<evidence type="ECO:0000313" key="2">
    <source>
        <dbReference type="Proteomes" id="UP001281410"/>
    </source>
</evidence>
<name>A0AAE0DXY0_9ROSI</name>
<dbReference type="PANTHER" id="PTHR31170:SF9">
    <property type="entry name" value="PROTEIN, PUTATIVE (DUF247)-RELATED"/>
    <property type="match status" value="1"/>
</dbReference>
<sequence length="122" mass="14950">MNDSLQLYKPRAPRDYCIYEVPYCPSRMSDGVYTPMLFSIGPMHYGKSEFSVMEEQKRRYYEKFCSRIPDDSLEEFKSFLQREETRILGRYRYDCRTFSFQMDEFRKMIFYDSIFIFELLFG</sequence>
<keyword evidence="2" id="KW-1185">Reference proteome</keyword>
<comment type="caution">
    <text evidence="1">The sequence shown here is derived from an EMBL/GenBank/DDBJ whole genome shotgun (WGS) entry which is preliminary data.</text>
</comment>
<dbReference type="PANTHER" id="PTHR31170">
    <property type="entry name" value="BNAC04G53230D PROTEIN"/>
    <property type="match status" value="1"/>
</dbReference>
<dbReference type="EMBL" id="JANJYJ010000008">
    <property type="protein sequence ID" value="KAK3195197.1"/>
    <property type="molecule type" value="Genomic_DNA"/>
</dbReference>
<dbReference type="InterPro" id="IPR004158">
    <property type="entry name" value="DUF247_pln"/>
</dbReference>
<gene>
    <name evidence="1" type="ORF">Dsin_026507</name>
</gene>
<dbReference type="Proteomes" id="UP001281410">
    <property type="component" value="Unassembled WGS sequence"/>
</dbReference>
<dbReference type="Pfam" id="PF03140">
    <property type="entry name" value="DUF247"/>
    <property type="match status" value="1"/>
</dbReference>
<organism evidence="1 2">
    <name type="scientific">Dipteronia sinensis</name>
    <dbReference type="NCBI Taxonomy" id="43782"/>
    <lineage>
        <taxon>Eukaryota</taxon>
        <taxon>Viridiplantae</taxon>
        <taxon>Streptophyta</taxon>
        <taxon>Embryophyta</taxon>
        <taxon>Tracheophyta</taxon>
        <taxon>Spermatophyta</taxon>
        <taxon>Magnoliopsida</taxon>
        <taxon>eudicotyledons</taxon>
        <taxon>Gunneridae</taxon>
        <taxon>Pentapetalae</taxon>
        <taxon>rosids</taxon>
        <taxon>malvids</taxon>
        <taxon>Sapindales</taxon>
        <taxon>Sapindaceae</taxon>
        <taxon>Hippocastanoideae</taxon>
        <taxon>Acereae</taxon>
        <taxon>Dipteronia</taxon>
    </lineage>
</organism>
<reference evidence="1" key="1">
    <citation type="journal article" date="2023" name="Plant J.">
        <title>Genome sequences and population genomics provide insights into the demographic history, inbreeding, and mutation load of two 'living fossil' tree species of Dipteronia.</title>
        <authorList>
            <person name="Feng Y."/>
            <person name="Comes H.P."/>
            <person name="Chen J."/>
            <person name="Zhu S."/>
            <person name="Lu R."/>
            <person name="Zhang X."/>
            <person name="Li P."/>
            <person name="Qiu J."/>
            <person name="Olsen K.M."/>
            <person name="Qiu Y."/>
        </authorList>
    </citation>
    <scope>NUCLEOTIDE SEQUENCE</scope>
    <source>
        <strain evidence="1">NBL</strain>
    </source>
</reference>
<evidence type="ECO:0000313" key="1">
    <source>
        <dbReference type="EMBL" id="KAK3195197.1"/>
    </source>
</evidence>
<accession>A0AAE0DXY0</accession>